<feature type="region of interest" description="Disordered" evidence="4">
    <location>
        <begin position="77"/>
        <end position="101"/>
    </location>
</feature>
<dbReference type="AlphaFoldDB" id="C0NND9"/>
<dbReference type="Pfam" id="PF00172">
    <property type="entry name" value="Zn_clus"/>
    <property type="match status" value="1"/>
</dbReference>
<dbReference type="GO" id="GO:0000981">
    <property type="term" value="F:DNA-binding transcription factor activity, RNA polymerase II-specific"/>
    <property type="evidence" value="ECO:0007669"/>
    <property type="project" value="InterPro"/>
</dbReference>
<evidence type="ECO:0000256" key="4">
    <source>
        <dbReference type="SAM" id="MobiDB-lite"/>
    </source>
</evidence>
<dbReference type="HOGENOM" id="CLU_022765_0_0_1"/>
<keyword evidence="7" id="KW-1185">Reference proteome</keyword>
<evidence type="ECO:0000256" key="3">
    <source>
        <dbReference type="ARBA" id="ARBA00023242"/>
    </source>
</evidence>
<keyword evidence="3" id="KW-0539">Nucleus</keyword>
<reference evidence="6" key="1">
    <citation type="submission" date="2009-02" db="EMBL/GenBank/DDBJ databases">
        <title>The Genome Sequence of Ajellomyces capsulatus strain G186AR.</title>
        <authorList>
            <consortium name="The Broad Institute Genome Sequencing Platform"/>
            <person name="Champion M."/>
            <person name="Cuomo C."/>
            <person name="Ma L.-J."/>
            <person name="Henn M.R."/>
            <person name="Sil A."/>
            <person name="Goldman B."/>
            <person name="Young S.K."/>
            <person name="Kodira C.D."/>
            <person name="Zeng Q."/>
            <person name="Koehrsen M."/>
            <person name="Alvarado L."/>
            <person name="Berlin A."/>
            <person name="Borenstein D."/>
            <person name="Chen Z."/>
            <person name="Engels R."/>
            <person name="Freedman E."/>
            <person name="Gellesch M."/>
            <person name="Goldberg J."/>
            <person name="Griggs A."/>
            <person name="Gujja S."/>
            <person name="Heiman D."/>
            <person name="Hepburn T."/>
            <person name="Howarth C."/>
            <person name="Jen D."/>
            <person name="Larson L."/>
            <person name="Lewis B."/>
            <person name="Mehta T."/>
            <person name="Park D."/>
            <person name="Pearson M."/>
            <person name="Roberts A."/>
            <person name="Saif S."/>
            <person name="Shea T."/>
            <person name="Shenoy N."/>
            <person name="Sisk P."/>
            <person name="Stolte C."/>
            <person name="Sykes S."/>
            <person name="Walk T."/>
            <person name="White J."/>
            <person name="Yandava C."/>
            <person name="Klein B."/>
            <person name="McEwen J.G."/>
            <person name="Puccia R."/>
            <person name="Goldman G.H."/>
            <person name="Felipe M.S."/>
            <person name="Nino-Vega G."/>
            <person name="San-Blas G."/>
            <person name="Taylor J."/>
            <person name="Mendoza L."/>
            <person name="Galagan J."/>
            <person name="Nusbaum C."/>
            <person name="Birren B."/>
        </authorList>
    </citation>
    <scope>NUCLEOTIDE SEQUENCE</scope>
    <source>
        <strain evidence="6">G186AR</strain>
    </source>
</reference>
<keyword evidence="1" id="KW-0805">Transcription regulation</keyword>
<feature type="domain" description="Zn(2)-C6 fungal-type" evidence="5">
    <location>
        <begin position="278"/>
        <end position="300"/>
    </location>
</feature>
<gene>
    <name evidence="6" type="ORF">HCBG_04266</name>
</gene>
<dbReference type="InParanoid" id="C0NND9"/>
<evidence type="ECO:0000313" key="7">
    <source>
        <dbReference type="Proteomes" id="UP000001631"/>
    </source>
</evidence>
<evidence type="ECO:0000256" key="2">
    <source>
        <dbReference type="ARBA" id="ARBA00023163"/>
    </source>
</evidence>
<dbReference type="RefSeq" id="XP_045287868.1">
    <property type="nucleotide sequence ID" value="XM_045431315.1"/>
</dbReference>
<evidence type="ECO:0000256" key="1">
    <source>
        <dbReference type="ARBA" id="ARBA00023015"/>
    </source>
</evidence>
<dbReference type="GO" id="GO:0008270">
    <property type="term" value="F:zinc ion binding"/>
    <property type="evidence" value="ECO:0007669"/>
    <property type="project" value="InterPro"/>
</dbReference>
<evidence type="ECO:0000313" key="6">
    <source>
        <dbReference type="EMBL" id="EEH07387.1"/>
    </source>
</evidence>
<keyword evidence="2" id="KW-0804">Transcription</keyword>
<organism evidence="6 7">
    <name type="scientific">Ajellomyces capsulatus (strain G186AR / H82 / ATCC MYA-2454 / RMSCC 2432)</name>
    <name type="common">Darling's disease fungus</name>
    <name type="synonym">Histoplasma capsulatum</name>
    <dbReference type="NCBI Taxonomy" id="447093"/>
    <lineage>
        <taxon>Eukaryota</taxon>
        <taxon>Fungi</taxon>
        <taxon>Dikarya</taxon>
        <taxon>Ascomycota</taxon>
        <taxon>Pezizomycotina</taxon>
        <taxon>Eurotiomycetes</taxon>
        <taxon>Eurotiomycetidae</taxon>
        <taxon>Onygenales</taxon>
        <taxon>Ajellomycetaceae</taxon>
        <taxon>Histoplasma</taxon>
    </lineage>
</organism>
<evidence type="ECO:0000259" key="5">
    <source>
        <dbReference type="Pfam" id="PF00172"/>
    </source>
</evidence>
<dbReference type="CDD" id="cd00067">
    <property type="entry name" value="GAL4"/>
    <property type="match status" value="1"/>
</dbReference>
<dbReference type="STRING" id="447093.C0NND9"/>
<proteinExistence type="predicted"/>
<accession>C0NND9</accession>
<sequence length="733" mass="82429">MSDPYLSLPQSARNHSFADISQSKDGLIERGKWKPVAPSMRARGMDSYCDVGDAQSITSQSYASKFPTLTQHDSNSHFTTGLAKTPATQSQCPEGYWEGTSNHSSVAPEFWSGATSGATLPPGLRRAEWTQGGYNFDNASPMPLGIDNNFVPLDDSISGLGVSCSSRRKYIGRLAESGYPPDLPRSAMSLPYNGLSAGRREYGIPERHRITDAALARHNSQLVSGLVEQQGTRMLNDGCQDLHGSHISREFVDKRRPQQTASSNEFTRHIRETPKQKSCWQCRFKHERCTGGTPCDSCQSILEGKGPYRFTPGCFRNQLEDFTSPFFPATLRQQLSCNWPYYYENEFRNGLPATFIIQLSVGFGEPIDALARMFDDQGDLIGRSQRIAISKEKSSVVSEDVLPILPAGNLKDLVKNIRSWIDRGVRRPDFFFSWVNTTGMNEIHGDAGCGILRAIYHYLTECGTHLSPSAMSETSAKRAEPRTDPNVTLLDAMKTAILRTILSTCIKITSTGLKILQEVFQMKPAELSRKWMIPPLMNKAFKCAVFQTSVIYNKRALIGLDRLLNQKDIPEGHVGSIVTLLASAMNSTQLSLVDLCRITKGTEEPVTYEQVKPEILELEDVFSKLCCLFHRKYKIETIKSERRYRRLDKKTKDLVDRLSNAIPALRTSTRHIRDLKFENMEYIHDFPPGHSVDKIATYFNTDRLFCALWAPMLTGNTRKRKWQREGDLGIQTN</sequence>
<dbReference type="EMBL" id="GG663367">
    <property type="protein sequence ID" value="EEH07387.1"/>
    <property type="molecule type" value="Genomic_DNA"/>
</dbReference>
<dbReference type="InterPro" id="IPR001138">
    <property type="entry name" value="Zn2Cys6_DnaBD"/>
</dbReference>
<dbReference type="VEuPathDB" id="FungiDB:I7I50_11585"/>
<protein>
    <recommendedName>
        <fullName evidence="5">Zn(2)-C6 fungal-type domain-containing protein</fullName>
    </recommendedName>
</protein>
<name>C0NND9_AJECG</name>
<dbReference type="GeneID" id="69037282"/>
<dbReference type="Proteomes" id="UP000001631">
    <property type="component" value="Unassembled WGS sequence"/>
</dbReference>